<dbReference type="EMBL" id="GBRH01199799">
    <property type="protein sequence ID" value="JAD98096.1"/>
    <property type="molecule type" value="Transcribed_RNA"/>
</dbReference>
<accession>A0A0A9UE20</accession>
<proteinExistence type="predicted"/>
<protein>
    <submittedName>
        <fullName evidence="1">Uncharacterized protein</fullName>
    </submittedName>
</protein>
<dbReference type="AlphaFoldDB" id="A0A0A9UE20"/>
<organism evidence="1">
    <name type="scientific">Arundo donax</name>
    <name type="common">Giant reed</name>
    <name type="synonym">Donax arundinaceus</name>
    <dbReference type="NCBI Taxonomy" id="35708"/>
    <lineage>
        <taxon>Eukaryota</taxon>
        <taxon>Viridiplantae</taxon>
        <taxon>Streptophyta</taxon>
        <taxon>Embryophyta</taxon>
        <taxon>Tracheophyta</taxon>
        <taxon>Spermatophyta</taxon>
        <taxon>Magnoliopsida</taxon>
        <taxon>Liliopsida</taxon>
        <taxon>Poales</taxon>
        <taxon>Poaceae</taxon>
        <taxon>PACMAD clade</taxon>
        <taxon>Arundinoideae</taxon>
        <taxon>Arundineae</taxon>
        <taxon>Arundo</taxon>
    </lineage>
</organism>
<name>A0A0A9UE20_ARUDO</name>
<evidence type="ECO:0000313" key="1">
    <source>
        <dbReference type="EMBL" id="JAD98096.1"/>
    </source>
</evidence>
<reference evidence="1" key="1">
    <citation type="submission" date="2014-09" db="EMBL/GenBank/DDBJ databases">
        <authorList>
            <person name="Magalhaes I.L.F."/>
            <person name="Oliveira U."/>
            <person name="Santos F.R."/>
            <person name="Vidigal T.H.D.A."/>
            <person name="Brescovit A.D."/>
            <person name="Santos A.J."/>
        </authorList>
    </citation>
    <scope>NUCLEOTIDE SEQUENCE</scope>
    <source>
        <tissue evidence="1">Shoot tissue taken approximately 20 cm above the soil surface</tissue>
    </source>
</reference>
<sequence>MRRVTVLGRYLRYLRYLLPELLVQIQRSRIKGTY</sequence>
<reference evidence="1" key="2">
    <citation type="journal article" date="2015" name="Data Brief">
        <title>Shoot transcriptome of the giant reed, Arundo donax.</title>
        <authorList>
            <person name="Barrero R.A."/>
            <person name="Guerrero F.D."/>
            <person name="Moolhuijzen P."/>
            <person name="Goolsby J.A."/>
            <person name="Tidwell J."/>
            <person name="Bellgard S.E."/>
            <person name="Bellgard M.I."/>
        </authorList>
    </citation>
    <scope>NUCLEOTIDE SEQUENCE</scope>
    <source>
        <tissue evidence="1">Shoot tissue taken approximately 20 cm above the soil surface</tissue>
    </source>
</reference>